<reference evidence="1 2" key="1">
    <citation type="submission" date="2019-03" db="EMBL/GenBank/DDBJ databases">
        <title>Single cell metagenomics reveals metabolic interactions within the superorganism composed of flagellate Streblomastix strix and complex community of Bacteroidetes bacteria on its surface.</title>
        <authorList>
            <person name="Treitli S.C."/>
            <person name="Kolisko M."/>
            <person name="Husnik F."/>
            <person name="Keeling P."/>
            <person name="Hampl V."/>
        </authorList>
    </citation>
    <scope>NUCLEOTIDE SEQUENCE [LARGE SCALE GENOMIC DNA]</scope>
    <source>
        <strain evidence="1">ST1C</strain>
    </source>
</reference>
<dbReference type="Proteomes" id="UP000324800">
    <property type="component" value="Unassembled WGS sequence"/>
</dbReference>
<dbReference type="EMBL" id="SNRW01001069">
    <property type="protein sequence ID" value="KAA6397938.1"/>
    <property type="molecule type" value="Genomic_DNA"/>
</dbReference>
<protein>
    <submittedName>
        <fullName evidence="1">Uncharacterized protein</fullName>
    </submittedName>
</protein>
<dbReference type="AlphaFoldDB" id="A0A5J4WSM4"/>
<sequence>MSGDRNDSEGFDSPQFMPSIEKDMDSFDFWILQGYMEQGEINNKSKAIKALGHCIKEMDIDSPPQTSIAIAAHCDPSLVSRLLSDKPKKKLEKKRNCCIVAR</sequence>
<evidence type="ECO:0000313" key="1">
    <source>
        <dbReference type="EMBL" id="KAA6397938.1"/>
    </source>
</evidence>
<accession>A0A5J4WSM4</accession>
<evidence type="ECO:0000313" key="2">
    <source>
        <dbReference type="Proteomes" id="UP000324800"/>
    </source>
</evidence>
<comment type="caution">
    <text evidence="1">The sequence shown here is derived from an EMBL/GenBank/DDBJ whole genome shotgun (WGS) entry which is preliminary data.</text>
</comment>
<name>A0A5J4WSM4_9EUKA</name>
<organism evidence="1 2">
    <name type="scientific">Streblomastix strix</name>
    <dbReference type="NCBI Taxonomy" id="222440"/>
    <lineage>
        <taxon>Eukaryota</taxon>
        <taxon>Metamonada</taxon>
        <taxon>Preaxostyla</taxon>
        <taxon>Oxymonadida</taxon>
        <taxon>Streblomastigidae</taxon>
        <taxon>Streblomastix</taxon>
    </lineage>
</organism>
<gene>
    <name evidence="1" type="ORF">EZS28_006534</name>
</gene>
<proteinExistence type="predicted"/>